<sequence length="211" mass="23084">MRREHYRWAMHWFDNADAIAPALPAIWLVRTGVNPRNLTERAALRRGTARQVLARQLGCREDDVVIDHDKAGRPLLALPETPGLHVSLATRAGGVAIGLAQHPLGVDVESVEARAIAPLDLLHPDERRFLEATAPSIRPLAFARLWAAKEAYVKAIGTGFVRPPESFCVSLPSETRFNVFDPLSGTDHQGELRLMKNGGQDVLAAAAIVLD</sequence>
<keyword evidence="5" id="KW-1185">Reference proteome</keyword>
<evidence type="ECO:0000313" key="4">
    <source>
        <dbReference type="EMBL" id="SDF49856.1"/>
    </source>
</evidence>
<proteinExistence type="inferred from homology"/>
<dbReference type="InterPro" id="IPR008278">
    <property type="entry name" value="4-PPantetheinyl_Trfase_dom"/>
</dbReference>
<accession>A0ABY0NHQ5</accession>
<dbReference type="EMBL" id="FNBZ01000001">
    <property type="protein sequence ID" value="SDF49856.1"/>
    <property type="molecule type" value="Genomic_DNA"/>
</dbReference>
<evidence type="ECO:0000256" key="2">
    <source>
        <dbReference type="ARBA" id="ARBA00022679"/>
    </source>
</evidence>
<evidence type="ECO:0000256" key="1">
    <source>
        <dbReference type="ARBA" id="ARBA00010990"/>
    </source>
</evidence>
<dbReference type="PANTHER" id="PTHR12215">
    <property type="entry name" value="PHOSPHOPANTETHEINE TRANSFERASE"/>
    <property type="match status" value="1"/>
</dbReference>
<dbReference type="Pfam" id="PF01648">
    <property type="entry name" value="ACPS"/>
    <property type="match status" value="1"/>
</dbReference>
<feature type="domain" description="4'-phosphopantetheinyl transferase" evidence="3">
    <location>
        <begin position="103"/>
        <end position="191"/>
    </location>
</feature>
<gene>
    <name evidence="4" type="ORF">SAMN05421844_101760</name>
</gene>
<evidence type="ECO:0000259" key="3">
    <source>
        <dbReference type="Pfam" id="PF01648"/>
    </source>
</evidence>
<protein>
    <submittedName>
        <fullName evidence="4">4'-phosphopantetheinyl transferase</fullName>
    </submittedName>
</protein>
<evidence type="ECO:0000313" key="5">
    <source>
        <dbReference type="Proteomes" id="UP000199468"/>
    </source>
</evidence>
<dbReference type="Proteomes" id="UP000199468">
    <property type="component" value="Unassembled WGS sequence"/>
</dbReference>
<dbReference type="SUPFAM" id="SSF56214">
    <property type="entry name" value="4'-phosphopantetheinyl transferase"/>
    <property type="match status" value="2"/>
</dbReference>
<dbReference type="PANTHER" id="PTHR12215:SF10">
    <property type="entry name" value="L-AMINOADIPATE-SEMIALDEHYDE DEHYDROGENASE-PHOSPHOPANTETHEINYL TRANSFERASE"/>
    <property type="match status" value="1"/>
</dbReference>
<comment type="caution">
    <text evidence="4">The sequence shown here is derived from an EMBL/GenBank/DDBJ whole genome shotgun (WGS) entry which is preliminary data.</text>
</comment>
<keyword evidence="2 4" id="KW-0808">Transferase</keyword>
<dbReference type="InterPro" id="IPR037143">
    <property type="entry name" value="4-PPantetheinyl_Trfase_dom_sf"/>
</dbReference>
<dbReference type="InterPro" id="IPR050559">
    <property type="entry name" value="P-Pant_transferase_sf"/>
</dbReference>
<comment type="similarity">
    <text evidence="1">Belongs to the P-Pant transferase superfamily. Gsp/Sfp/HetI/AcpT family.</text>
</comment>
<reference evidence="4 5" key="1">
    <citation type="submission" date="2016-10" db="EMBL/GenBank/DDBJ databases">
        <authorList>
            <person name="Varghese N."/>
            <person name="Submissions S."/>
        </authorList>
    </citation>
    <scope>NUCLEOTIDE SEQUENCE [LARGE SCALE GENOMIC DNA]</scope>
    <source>
        <strain evidence="4 5">DSM 26672</strain>
    </source>
</reference>
<dbReference type="Gene3D" id="3.90.470.20">
    <property type="entry name" value="4'-phosphopantetheinyl transferase domain"/>
    <property type="match status" value="1"/>
</dbReference>
<dbReference type="GO" id="GO:0016740">
    <property type="term" value="F:transferase activity"/>
    <property type="evidence" value="ECO:0007669"/>
    <property type="project" value="UniProtKB-KW"/>
</dbReference>
<name>A0ABY0NHQ5_9HYPH</name>
<organism evidence="4 5">
    <name type="scientific">Bosea robiniae</name>
    <dbReference type="NCBI Taxonomy" id="1036780"/>
    <lineage>
        <taxon>Bacteria</taxon>
        <taxon>Pseudomonadati</taxon>
        <taxon>Pseudomonadota</taxon>
        <taxon>Alphaproteobacteria</taxon>
        <taxon>Hyphomicrobiales</taxon>
        <taxon>Boseaceae</taxon>
        <taxon>Bosea</taxon>
    </lineage>
</organism>